<feature type="chain" id="PRO_5030022881" evidence="1">
    <location>
        <begin position="30"/>
        <end position="427"/>
    </location>
</feature>
<keyword evidence="3" id="KW-1185">Reference proteome</keyword>
<organism evidence="2 3">
    <name type="scientific">Filimonas lacunae</name>
    <dbReference type="NCBI Taxonomy" id="477680"/>
    <lineage>
        <taxon>Bacteria</taxon>
        <taxon>Pseudomonadati</taxon>
        <taxon>Bacteroidota</taxon>
        <taxon>Chitinophagia</taxon>
        <taxon>Chitinophagales</taxon>
        <taxon>Chitinophagaceae</taxon>
        <taxon>Filimonas</taxon>
    </lineage>
</organism>
<feature type="signal peptide" evidence="1">
    <location>
        <begin position="1"/>
        <end position="29"/>
    </location>
</feature>
<accession>A0A173MFL7</accession>
<proteinExistence type="predicted"/>
<dbReference type="Proteomes" id="UP000186917">
    <property type="component" value="Unassembled WGS sequence"/>
</dbReference>
<sequence>MKRRDFLKNTAAGVLLPYLLNGFSLKAFAGTSLMHAASYGADNDHILVLVQLSGGNDGLNTVIPISQYSAYQAARSNIALPENKLLSLSGTEQTGLHPAMASMHQLMKEGKAGIIQAVGYPQPNFSHFRSSDIWMTGSDSAKIITTGWAGRYLDQVYPEFPEKYPSTVMPDPLAIQVGSIVSETFMGPAYNMGLAISNPTSFYNLVEGKSEIDKSTRLGEQLDYLQNVSVKTDQYSTVIKTAATKVPKQYSQYPAQGTNALADQLKIVARLIAGGLQTKIYLVSLGGFDIHSSQVISKDTTTGTHAVVLKKLSDAVYAFMKDLDYLKVGDKVMGVTFSEFGRRIRSNASGGTDHGAAAPVFYFGNKVKGTIVGKNPTLPEHATENDNIAMQHDFRSLYATLLQQWLKLSPAQSEQVLYGKFPLLPIV</sequence>
<dbReference type="AlphaFoldDB" id="A0A173MFL7"/>
<reference evidence="3" key="1">
    <citation type="submission" date="2017-01" db="EMBL/GenBank/DDBJ databases">
        <authorList>
            <person name="Varghese N."/>
            <person name="Submissions S."/>
        </authorList>
    </citation>
    <scope>NUCLEOTIDE SEQUENCE [LARGE SCALE GENOMIC DNA]</scope>
    <source>
        <strain evidence="3">DSM 21054</strain>
    </source>
</reference>
<dbReference type="InterPro" id="IPR010869">
    <property type="entry name" value="DUF1501"/>
</dbReference>
<evidence type="ECO:0000256" key="1">
    <source>
        <dbReference type="SAM" id="SignalP"/>
    </source>
</evidence>
<dbReference type="KEGG" id="fln:FLA_2391"/>
<evidence type="ECO:0000313" key="2">
    <source>
        <dbReference type="EMBL" id="SIT26689.1"/>
    </source>
</evidence>
<dbReference type="PANTHER" id="PTHR43737">
    <property type="entry name" value="BLL7424 PROTEIN"/>
    <property type="match status" value="1"/>
</dbReference>
<keyword evidence="1" id="KW-0732">Signal</keyword>
<evidence type="ECO:0000313" key="3">
    <source>
        <dbReference type="Proteomes" id="UP000186917"/>
    </source>
</evidence>
<dbReference type="Pfam" id="PF07394">
    <property type="entry name" value="DUF1501"/>
    <property type="match status" value="1"/>
</dbReference>
<dbReference type="EMBL" id="FTOR01000007">
    <property type="protein sequence ID" value="SIT26689.1"/>
    <property type="molecule type" value="Genomic_DNA"/>
</dbReference>
<dbReference type="RefSeq" id="WP_076380648.1">
    <property type="nucleotide sequence ID" value="NZ_AP017422.1"/>
</dbReference>
<name>A0A173MFL7_9BACT</name>
<protein>
    <submittedName>
        <fullName evidence="2">Uncharacterized conserved protein, DUF1501 family</fullName>
    </submittedName>
</protein>
<dbReference type="PANTHER" id="PTHR43737:SF1">
    <property type="entry name" value="DUF1501 DOMAIN-CONTAINING PROTEIN"/>
    <property type="match status" value="1"/>
</dbReference>
<gene>
    <name evidence="2" type="ORF">SAMN05421788_10732</name>
</gene>
<dbReference type="OrthoDB" id="9779968at2"/>
<dbReference type="STRING" id="477680.SAMN05421788_10732"/>